<dbReference type="EMBL" id="CP029788">
    <property type="protein sequence ID" value="AWT45048.1"/>
    <property type="molecule type" value="Genomic_DNA"/>
</dbReference>
<name>A0A2U9P7T5_STRAS</name>
<organism evidence="3 4">
    <name type="scientific">Streptomyces actuosus</name>
    <dbReference type="NCBI Taxonomy" id="1885"/>
    <lineage>
        <taxon>Bacteria</taxon>
        <taxon>Bacillati</taxon>
        <taxon>Actinomycetota</taxon>
        <taxon>Actinomycetes</taxon>
        <taxon>Kitasatosporales</taxon>
        <taxon>Streptomycetaceae</taxon>
        <taxon>Streptomyces</taxon>
    </lineage>
</organism>
<dbReference type="Proteomes" id="UP000247634">
    <property type="component" value="Chromosome"/>
</dbReference>
<feature type="region of interest" description="Disordered" evidence="1">
    <location>
        <begin position="204"/>
        <end position="248"/>
    </location>
</feature>
<reference evidence="3 4" key="1">
    <citation type="submission" date="2018-06" db="EMBL/GenBank/DDBJ databases">
        <title>The complete genome sequence of a nosiheptide producer Streptomyces actuosus ATCC 25421: deducing the ability of producing a new class III lantibiotics.</title>
        <authorList>
            <person name="Liu W."/>
            <person name="Sun F."/>
            <person name="Hu Y."/>
        </authorList>
    </citation>
    <scope>NUCLEOTIDE SEQUENCE [LARGE SCALE GENOMIC DNA]</scope>
    <source>
        <strain evidence="3 4">ATCC 25421</strain>
    </source>
</reference>
<dbReference type="KEGG" id="sact:DMT42_23980"/>
<sequence>MRGALISAAAGTALLLFPALAVADDGGDLSAKELAQQAKDNFLKAKSVHLGYTDHSKNAAADRTKAVAMDLSLDRDGNCAGSLTMGKGGGSVELVKRGREVWMKPDAAFWKAQVPGPQGAAVAELFKDRYVHGTTADAMLKGMADTCDLAAFQKQVDSGVADDKTLTKGEETTRDGTKVIPLKGREDGKDSVLYVTSGSPHRLAEAAQKGAGTDVDLKFGDYDKPVPSKTPPADQTVEVDRLNQQLGS</sequence>
<gene>
    <name evidence="3" type="ORF">DMT42_23980</name>
</gene>
<dbReference type="RefSeq" id="WP_110629924.1">
    <property type="nucleotide sequence ID" value="NZ_CP029788.1"/>
</dbReference>
<evidence type="ECO:0000256" key="1">
    <source>
        <dbReference type="SAM" id="MobiDB-lite"/>
    </source>
</evidence>
<accession>A0A2U9P7T5</accession>
<evidence type="ECO:0008006" key="5">
    <source>
        <dbReference type="Google" id="ProtNLM"/>
    </source>
</evidence>
<dbReference type="Gene3D" id="2.50.20.20">
    <property type="match status" value="1"/>
</dbReference>
<evidence type="ECO:0000313" key="3">
    <source>
        <dbReference type="EMBL" id="AWT45048.1"/>
    </source>
</evidence>
<feature type="compositionally biased region" description="Basic and acidic residues" evidence="1">
    <location>
        <begin position="215"/>
        <end position="226"/>
    </location>
</feature>
<dbReference type="OrthoDB" id="4350224at2"/>
<keyword evidence="4" id="KW-1185">Reference proteome</keyword>
<keyword evidence="2" id="KW-0732">Signal</keyword>
<proteinExistence type="predicted"/>
<dbReference type="AlphaFoldDB" id="A0A2U9P7T5"/>
<protein>
    <recommendedName>
        <fullName evidence="5">Lipoprotein</fullName>
    </recommendedName>
</protein>
<evidence type="ECO:0000313" key="4">
    <source>
        <dbReference type="Proteomes" id="UP000247634"/>
    </source>
</evidence>
<feature type="signal peptide" evidence="2">
    <location>
        <begin position="1"/>
        <end position="23"/>
    </location>
</feature>
<feature type="chain" id="PRO_5016150534" description="Lipoprotein" evidence="2">
    <location>
        <begin position="24"/>
        <end position="248"/>
    </location>
</feature>
<evidence type="ECO:0000256" key="2">
    <source>
        <dbReference type="SAM" id="SignalP"/>
    </source>
</evidence>